<keyword evidence="5" id="KW-0832">Ubl conjugation</keyword>
<evidence type="ECO:0000256" key="11">
    <source>
        <dbReference type="SAM" id="MobiDB-lite"/>
    </source>
</evidence>
<keyword evidence="6 10" id="KW-0694">RNA-binding</keyword>
<sequence>MAEEGYVVRIRGLPWSCSVDELLRFFSDCKILNNSGGIHFTYTREGRPSGEAFIELETEDDMKLAMKKDRETMGHRYVEVFKSNNVEMDWVLKHTGPNCPDTAGDGLVRLRGLPFGCSKEEIVQFFSGLEIVPNGITLPVDIQGRVRGRPSYIEIFKSSRAEVRTHYEPQRKPMGMQRPGPYDRPSGGRGYNMMGRGGSYDRMRRGGYGGGVSDGRYGDGGSSFQSTTGHCVHMRGLPYRATENDIYNFFSPLNPVRVHIEIGPDGRVTGEADVEFATHEDAVAAMSKDKANMQHRYVELFLNSTAGGSNGTYGGQMMGGMGNQSSYSGGQMNSGYSGGYNNQGNMGGYNDYSNQGGMGSSYYGGGGGGGNRGSMNGIGGGWGM</sequence>
<dbReference type="InterPro" id="IPR012996">
    <property type="entry name" value="Znf_CHHC"/>
</dbReference>
<comment type="caution">
    <text evidence="13">The sequence shown here is derived from an EMBL/GenBank/DDBJ whole genome shotgun (WGS) entry which is preliminary data.</text>
</comment>
<proteinExistence type="predicted"/>
<keyword evidence="9" id="KW-0687">Ribonucleoprotein</keyword>
<dbReference type="GO" id="GO:0005654">
    <property type="term" value="C:nucleoplasm"/>
    <property type="evidence" value="ECO:0007669"/>
    <property type="project" value="UniProtKB-SubCell"/>
</dbReference>
<dbReference type="PROSITE" id="PS50102">
    <property type="entry name" value="RRM"/>
    <property type="match status" value="2"/>
</dbReference>
<dbReference type="SMART" id="SM00360">
    <property type="entry name" value="RRM"/>
    <property type="match status" value="2"/>
</dbReference>
<evidence type="ECO:0000313" key="13">
    <source>
        <dbReference type="EMBL" id="KAK7922106.1"/>
    </source>
</evidence>
<evidence type="ECO:0000256" key="5">
    <source>
        <dbReference type="ARBA" id="ARBA00022843"/>
    </source>
</evidence>
<feature type="region of interest" description="Disordered" evidence="11">
    <location>
        <begin position="171"/>
        <end position="191"/>
    </location>
</feature>
<keyword evidence="14" id="KW-1185">Reference proteome</keyword>
<dbReference type="CDD" id="cd12734">
    <property type="entry name" value="RRM3_hnRNPH_hnRNPH2_hnRNPF"/>
    <property type="match status" value="1"/>
</dbReference>
<evidence type="ECO:0000256" key="8">
    <source>
        <dbReference type="ARBA" id="ARBA00023242"/>
    </source>
</evidence>
<keyword evidence="2" id="KW-1017">Isopeptide bond</keyword>
<comment type="subcellular location">
    <subcellularLocation>
        <location evidence="1">Nucleus</location>
        <location evidence="1">Nucleoplasm</location>
    </subcellularLocation>
</comment>
<dbReference type="FunFam" id="3.30.70.330:FF:000075">
    <property type="entry name" value="Heterogeneous nuclear ribonucleoprotein H1 (H)"/>
    <property type="match status" value="1"/>
</dbReference>
<dbReference type="PANTHER" id="PTHR13976">
    <property type="entry name" value="HETEROGENEOUS NUCLEAR RIBONUCLEOPROTEIN-RELATED"/>
    <property type="match status" value="1"/>
</dbReference>
<organism evidence="13 14">
    <name type="scientific">Mugilogobius chulae</name>
    <name type="common">yellowstripe goby</name>
    <dbReference type="NCBI Taxonomy" id="88201"/>
    <lineage>
        <taxon>Eukaryota</taxon>
        <taxon>Metazoa</taxon>
        <taxon>Chordata</taxon>
        <taxon>Craniata</taxon>
        <taxon>Vertebrata</taxon>
        <taxon>Euteleostomi</taxon>
        <taxon>Actinopterygii</taxon>
        <taxon>Neopterygii</taxon>
        <taxon>Teleostei</taxon>
        <taxon>Neoteleostei</taxon>
        <taxon>Acanthomorphata</taxon>
        <taxon>Gobiaria</taxon>
        <taxon>Gobiiformes</taxon>
        <taxon>Gobioidei</taxon>
        <taxon>Gobiidae</taxon>
        <taxon>Gobionellinae</taxon>
        <taxon>Mugilogobius</taxon>
    </lineage>
</organism>
<name>A0AAW0PA33_9GOBI</name>
<evidence type="ECO:0000256" key="6">
    <source>
        <dbReference type="ARBA" id="ARBA00022884"/>
    </source>
</evidence>
<dbReference type="Proteomes" id="UP001460270">
    <property type="component" value="Unassembled WGS sequence"/>
</dbReference>
<protein>
    <recommendedName>
        <fullName evidence="12">RRM domain-containing protein</fullName>
    </recommendedName>
</protein>
<dbReference type="Pfam" id="PF08080">
    <property type="entry name" value="zf-RNPHF"/>
    <property type="match status" value="1"/>
</dbReference>
<evidence type="ECO:0000256" key="7">
    <source>
        <dbReference type="ARBA" id="ARBA00022990"/>
    </source>
</evidence>
<dbReference type="GO" id="GO:1990904">
    <property type="term" value="C:ribonucleoprotein complex"/>
    <property type="evidence" value="ECO:0007669"/>
    <property type="project" value="UniProtKB-KW"/>
</dbReference>
<evidence type="ECO:0000256" key="1">
    <source>
        <dbReference type="ARBA" id="ARBA00004642"/>
    </source>
</evidence>
<dbReference type="InterPro" id="IPR000504">
    <property type="entry name" value="RRM_dom"/>
</dbReference>
<evidence type="ECO:0000256" key="10">
    <source>
        <dbReference type="PROSITE-ProRule" id="PRU00176"/>
    </source>
</evidence>
<evidence type="ECO:0000259" key="12">
    <source>
        <dbReference type="PROSITE" id="PS50102"/>
    </source>
</evidence>
<dbReference type="Pfam" id="PF00076">
    <property type="entry name" value="RRM_1"/>
    <property type="match status" value="2"/>
</dbReference>
<evidence type="ECO:0000256" key="3">
    <source>
        <dbReference type="ARBA" id="ARBA00022553"/>
    </source>
</evidence>
<accession>A0AAW0PA33</accession>
<dbReference type="CDD" id="cd12729">
    <property type="entry name" value="RRM1_hnRNPH_hnRNPH2_hnRNPF"/>
    <property type="match status" value="1"/>
</dbReference>
<dbReference type="InterPro" id="IPR050666">
    <property type="entry name" value="ESRP"/>
</dbReference>
<dbReference type="SUPFAM" id="SSF54928">
    <property type="entry name" value="RNA-binding domain, RBD"/>
    <property type="match status" value="3"/>
</dbReference>
<keyword evidence="7" id="KW-0007">Acetylation</keyword>
<evidence type="ECO:0000256" key="2">
    <source>
        <dbReference type="ARBA" id="ARBA00022499"/>
    </source>
</evidence>
<dbReference type="InterPro" id="IPR035979">
    <property type="entry name" value="RBD_domain_sf"/>
</dbReference>
<dbReference type="InterPro" id="IPR012677">
    <property type="entry name" value="Nucleotide-bd_a/b_plait_sf"/>
</dbReference>
<dbReference type="FunFam" id="3.30.70.330:FF:000071">
    <property type="entry name" value="heterogeneous nuclear ribonucleoprotein H isoform X1"/>
    <property type="match status" value="1"/>
</dbReference>
<dbReference type="AlphaFoldDB" id="A0AAW0PA33"/>
<evidence type="ECO:0000256" key="4">
    <source>
        <dbReference type="ARBA" id="ARBA00022737"/>
    </source>
</evidence>
<evidence type="ECO:0000256" key="9">
    <source>
        <dbReference type="ARBA" id="ARBA00023274"/>
    </source>
</evidence>
<evidence type="ECO:0000313" key="14">
    <source>
        <dbReference type="Proteomes" id="UP001460270"/>
    </source>
</evidence>
<dbReference type="EMBL" id="JBBPFD010000006">
    <property type="protein sequence ID" value="KAK7922106.1"/>
    <property type="molecule type" value="Genomic_DNA"/>
</dbReference>
<dbReference type="GO" id="GO:0003723">
    <property type="term" value="F:RNA binding"/>
    <property type="evidence" value="ECO:0007669"/>
    <property type="project" value="UniProtKB-UniRule"/>
</dbReference>
<keyword evidence="4" id="KW-0677">Repeat</keyword>
<keyword evidence="8" id="KW-0539">Nucleus</keyword>
<gene>
    <name evidence="13" type="ORF">WMY93_009008</name>
</gene>
<feature type="domain" description="RRM" evidence="12">
    <location>
        <begin position="6"/>
        <end position="85"/>
    </location>
</feature>
<dbReference type="Gene3D" id="3.30.70.330">
    <property type="match status" value="3"/>
</dbReference>
<feature type="domain" description="RRM" evidence="12">
    <location>
        <begin position="230"/>
        <end position="305"/>
    </location>
</feature>
<keyword evidence="3" id="KW-0597">Phosphoprotein</keyword>
<reference evidence="14" key="1">
    <citation type="submission" date="2024-04" db="EMBL/GenBank/DDBJ databases">
        <title>Salinicola lusitanus LLJ914,a marine bacterium isolated from the Okinawa Trough.</title>
        <authorList>
            <person name="Li J."/>
        </authorList>
    </citation>
    <scope>NUCLEOTIDE SEQUENCE [LARGE SCALE GENOMIC DNA]</scope>
</reference>